<proteinExistence type="predicted"/>
<dbReference type="EMBL" id="CM056742">
    <property type="protein sequence ID" value="KAJ8675494.1"/>
    <property type="molecule type" value="Genomic_DNA"/>
</dbReference>
<evidence type="ECO:0000313" key="2">
    <source>
        <dbReference type="Proteomes" id="UP001239111"/>
    </source>
</evidence>
<name>A0ACC2NWP6_9HYME</name>
<dbReference type="Proteomes" id="UP001239111">
    <property type="component" value="Chromosome 2"/>
</dbReference>
<sequence length="296" mass="32957">MKDIVLSKESANIILVDWSSAYGFHLLATQIPSFDVLNYKKAILSTPQAADQISRLLRDISDAYEKPLNQWRKLHFIGHSLGAHIAGQAARNLQDVARVHRVTGLDPAGPCFEGVNTNLKLNRSDAKFVDVIHTNCVPNETNNLGIAERLGTIDFYVNGGNDQPRCISRLEAKVGSALQVTGVNWVVSRSLSTWHNIIYGSPTDLEELISNLMKRGYSLICDHEEANKYFVESLKQSSEKFYGIRARGTFANISSPLSKKRRVSMCVEMGINADKYENAQGLYLVSTTNEYSVCEN</sequence>
<feature type="non-terminal residue" evidence="1">
    <location>
        <position position="296"/>
    </location>
</feature>
<comment type="caution">
    <text evidence="1">The sequence shown here is derived from an EMBL/GenBank/DDBJ whole genome shotgun (WGS) entry which is preliminary data.</text>
</comment>
<protein>
    <submittedName>
        <fullName evidence="1">Uncharacterized protein</fullName>
    </submittedName>
</protein>
<gene>
    <name evidence="1" type="ORF">QAD02_011280</name>
</gene>
<organism evidence="1 2">
    <name type="scientific">Eretmocerus hayati</name>
    <dbReference type="NCBI Taxonomy" id="131215"/>
    <lineage>
        <taxon>Eukaryota</taxon>
        <taxon>Metazoa</taxon>
        <taxon>Ecdysozoa</taxon>
        <taxon>Arthropoda</taxon>
        <taxon>Hexapoda</taxon>
        <taxon>Insecta</taxon>
        <taxon>Pterygota</taxon>
        <taxon>Neoptera</taxon>
        <taxon>Endopterygota</taxon>
        <taxon>Hymenoptera</taxon>
        <taxon>Apocrita</taxon>
        <taxon>Proctotrupomorpha</taxon>
        <taxon>Chalcidoidea</taxon>
        <taxon>Aphelinidae</taxon>
        <taxon>Aphelininae</taxon>
        <taxon>Eretmocerus</taxon>
    </lineage>
</organism>
<evidence type="ECO:0000313" key="1">
    <source>
        <dbReference type="EMBL" id="KAJ8675494.1"/>
    </source>
</evidence>
<accession>A0ACC2NWP6</accession>
<keyword evidence="2" id="KW-1185">Reference proteome</keyword>
<reference evidence="1" key="1">
    <citation type="submission" date="2023-04" db="EMBL/GenBank/DDBJ databases">
        <title>A chromosome-level genome assembly of the parasitoid wasp Eretmocerus hayati.</title>
        <authorList>
            <person name="Zhong Y."/>
            <person name="Liu S."/>
            <person name="Liu Y."/>
        </authorList>
    </citation>
    <scope>NUCLEOTIDE SEQUENCE</scope>
    <source>
        <strain evidence="1">ZJU_SS_LIU_2023</strain>
    </source>
</reference>